<dbReference type="GO" id="GO:0016480">
    <property type="term" value="P:negative regulation of transcription by RNA polymerase III"/>
    <property type="evidence" value="ECO:0007669"/>
    <property type="project" value="UniProtKB-UniRule"/>
</dbReference>
<protein>
    <recommendedName>
        <fullName evidence="1">Repressor of RNA polymerase III transcription</fullName>
    </recommendedName>
</protein>
<dbReference type="PANTHER" id="PTHR22504">
    <property type="entry name" value="REPRESSOR OF RNA POLYMERASE III TRANSCRIPTION MAF1"/>
    <property type="match status" value="1"/>
</dbReference>
<evidence type="ECO:0000313" key="5">
    <source>
        <dbReference type="Proteomes" id="UP000256970"/>
    </source>
</evidence>
<dbReference type="EMBL" id="FNXT01000770">
    <property type="protein sequence ID" value="SZX67114.1"/>
    <property type="molecule type" value="Genomic_DNA"/>
</dbReference>
<organism evidence="3 5">
    <name type="scientific">Tetradesmus obliquus</name>
    <name type="common">Green alga</name>
    <name type="synonym">Acutodesmus obliquus</name>
    <dbReference type="NCBI Taxonomy" id="3088"/>
    <lineage>
        <taxon>Eukaryota</taxon>
        <taxon>Viridiplantae</taxon>
        <taxon>Chlorophyta</taxon>
        <taxon>core chlorophytes</taxon>
        <taxon>Chlorophyceae</taxon>
        <taxon>CS clade</taxon>
        <taxon>Sphaeropleales</taxon>
        <taxon>Scenedesmaceae</taxon>
        <taxon>Tetradesmus</taxon>
    </lineage>
</organism>
<reference evidence="3 5" key="1">
    <citation type="submission" date="2016-10" db="EMBL/GenBank/DDBJ databases">
        <authorList>
            <person name="Cai Z."/>
        </authorList>
    </citation>
    <scope>NUCLEOTIDE SEQUENCE [LARGE SCALE GENOMIC DNA]</scope>
</reference>
<proteinExistence type="inferred from homology"/>
<dbReference type="GO" id="GO:0000994">
    <property type="term" value="F:RNA polymerase III core binding"/>
    <property type="evidence" value="ECO:0007669"/>
    <property type="project" value="TreeGrafter"/>
</dbReference>
<keyword evidence="1" id="KW-0805">Transcription regulation</keyword>
<keyword evidence="1" id="KW-0539">Nucleus</keyword>
<dbReference type="EMBL" id="FNXT01001208">
    <property type="protein sequence ID" value="SZX74217.1"/>
    <property type="molecule type" value="Genomic_DNA"/>
</dbReference>
<gene>
    <name evidence="4" type="ORF">BQ4739_LOCUS14460</name>
    <name evidence="3" type="ORF">BQ4739_LOCUS7536</name>
</gene>
<dbReference type="Pfam" id="PF09174">
    <property type="entry name" value="Maf1"/>
    <property type="match status" value="1"/>
</dbReference>
<comment type="subcellular location">
    <subcellularLocation>
        <location evidence="1">Nucleus</location>
    </subcellularLocation>
</comment>
<accession>A0A383VQV6</accession>
<feature type="region of interest" description="Disordered" evidence="2">
    <location>
        <begin position="204"/>
        <end position="239"/>
    </location>
</feature>
<keyword evidence="5" id="KW-1185">Reference proteome</keyword>
<evidence type="ECO:0000313" key="3">
    <source>
        <dbReference type="EMBL" id="SZX67114.1"/>
    </source>
</evidence>
<dbReference type="Gene3D" id="3.40.1000.50">
    <property type="entry name" value="Repressor of RNA polymerase III transcription Maf1"/>
    <property type="match status" value="1"/>
</dbReference>
<dbReference type="PANTHER" id="PTHR22504:SF0">
    <property type="entry name" value="REPRESSOR OF RNA POLYMERASE III TRANSCRIPTION MAF1 HOMOLOG"/>
    <property type="match status" value="1"/>
</dbReference>
<keyword evidence="1" id="KW-0678">Repressor</keyword>
<dbReference type="InterPro" id="IPR038564">
    <property type="entry name" value="Maf1_sf"/>
</dbReference>
<comment type="similarity">
    <text evidence="1">Belongs to the MAF1 family.</text>
</comment>
<evidence type="ECO:0000256" key="2">
    <source>
        <dbReference type="SAM" id="MobiDB-lite"/>
    </source>
</evidence>
<evidence type="ECO:0000313" key="4">
    <source>
        <dbReference type="EMBL" id="SZX74217.1"/>
    </source>
</evidence>
<dbReference type="GO" id="GO:0005634">
    <property type="term" value="C:nucleus"/>
    <property type="evidence" value="ECO:0007669"/>
    <property type="project" value="UniProtKB-SubCell"/>
</dbReference>
<dbReference type="Proteomes" id="UP000256970">
    <property type="component" value="Unassembled WGS sequence"/>
</dbReference>
<sequence length="239" mass="26946">MKFLDLSPLARINSFLDHVDVGEYVVYGDLEAYSCKLAGLDKKLSRSLDQEVQQVASSSGSSPLELSRSPVAPLTDASSRKTLIYLILTLNHIYPDYDFSQLRAHHFRKEAGLARSEELVDTHLLEVSKVWENTPGFGEAPFLDTLWSAIDEAIDLKDCDVYSYKSDGETDPFGEKATVWAFNFFFYNKKMKRILYLAVKAVSKAAADEDKDDEEDSKYAYNSDDDGEPDYGMANEMDI</sequence>
<dbReference type="FunFam" id="3.40.1000.50:FF:000003">
    <property type="entry name" value="Repressor of RNA polymerase III transcription MAF1"/>
    <property type="match status" value="1"/>
</dbReference>
<evidence type="ECO:0000256" key="1">
    <source>
        <dbReference type="PIRNR" id="PIRNR037240"/>
    </source>
</evidence>
<keyword evidence="1" id="KW-0804">Transcription</keyword>
<dbReference type="AlphaFoldDB" id="A0A383VQV6"/>
<dbReference type="PIRSF" id="PIRSF037240">
    <property type="entry name" value="RNA_polIII_Trep_MAF1"/>
    <property type="match status" value="1"/>
</dbReference>
<dbReference type="InterPro" id="IPR015257">
    <property type="entry name" value="Maf1"/>
</dbReference>
<dbReference type="STRING" id="3088.A0A383VQV6"/>
<name>A0A383VQV6_TETOB</name>